<proteinExistence type="predicted"/>
<feature type="compositionally biased region" description="Basic residues" evidence="1">
    <location>
        <begin position="268"/>
        <end position="285"/>
    </location>
</feature>
<feature type="region of interest" description="Disordered" evidence="1">
    <location>
        <begin position="108"/>
        <end position="130"/>
    </location>
</feature>
<evidence type="ECO:0000256" key="1">
    <source>
        <dbReference type="SAM" id="MobiDB-lite"/>
    </source>
</evidence>
<organism evidence="2 3">
    <name type="scientific">Rhodotorula mucilaginosa</name>
    <name type="common">Yeast</name>
    <name type="synonym">Rhodotorula rubra</name>
    <dbReference type="NCBI Taxonomy" id="5537"/>
    <lineage>
        <taxon>Eukaryota</taxon>
        <taxon>Fungi</taxon>
        <taxon>Dikarya</taxon>
        <taxon>Basidiomycota</taxon>
        <taxon>Pucciniomycotina</taxon>
        <taxon>Microbotryomycetes</taxon>
        <taxon>Sporidiobolales</taxon>
        <taxon>Sporidiobolaceae</taxon>
        <taxon>Rhodotorula</taxon>
    </lineage>
</organism>
<evidence type="ECO:0000313" key="3">
    <source>
        <dbReference type="Proteomes" id="UP000777482"/>
    </source>
</evidence>
<feature type="compositionally biased region" description="Basic and acidic residues" evidence="1">
    <location>
        <begin position="255"/>
        <end position="267"/>
    </location>
</feature>
<accession>A0A9P6VZ97</accession>
<dbReference type="Proteomes" id="UP000777482">
    <property type="component" value="Unassembled WGS sequence"/>
</dbReference>
<dbReference type="AlphaFoldDB" id="A0A9P6VZ97"/>
<evidence type="ECO:0000313" key="2">
    <source>
        <dbReference type="EMBL" id="KAG0660141.1"/>
    </source>
</evidence>
<comment type="caution">
    <text evidence="2">The sequence shown here is derived from an EMBL/GenBank/DDBJ whole genome shotgun (WGS) entry which is preliminary data.</text>
</comment>
<feature type="region of interest" description="Disordered" evidence="1">
    <location>
        <begin position="240"/>
        <end position="304"/>
    </location>
</feature>
<gene>
    <name evidence="2" type="ORF">C6P46_004771</name>
</gene>
<protein>
    <submittedName>
        <fullName evidence="2">Uncharacterized protein</fullName>
    </submittedName>
</protein>
<reference evidence="2 3" key="1">
    <citation type="submission" date="2020-11" db="EMBL/GenBank/DDBJ databases">
        <title>Kefir isolates.</title>
        <authorList>
            <person name="Marcisauskas S."/>
            <person name="Kim Y."/>
            <person name="Blasche S."/>
        </authorList>
    </citation>
    <scope>NUCLEOTIDE SEQUENCE [LARGE SCALE GENOMIC DNA]</scope>
    <source>
        <strain evidence="2 3">KR</strain>
    </source>
</reference>
<feature type="compositionally biased region" description="Polar residues" evidence="1">
    <location>
        <begin position="115"/>
        <end position="130"/>
    </location>
</feature>
<keyword evidence="3" id="KW-1185">Reference proteome</keyword>
<dbReference type="OrthoDB" id="10351895at2759"/>
<feature type="region of interest" description="Disordered" evidence="1">
    <location>
        <begin position="329"/>
        <end position="349"/>
    </location>
</feature>
<dbReference type="EMBL" id="PUHQ01000047">
    <property type="protein sequence ID" value="KAG0660141.1"/>
    <property type="molecule type" value="Genomic_DNA"/>
</dbReference>
<name>A0A9P6VZ97_RHOMI</name>
<sequence>MPLPTAKLPLPARPPTELRLDSSFTLPPDSLGYHEQRFQQSGFTTLAERQSTRTARLTEPARCNPFHTHVNPFVTAFHPAPRPDGLSTASRLVSDVQSKSMWSFEALRTRRGPGSMSTTGPSQQQRWSASTNALARPEHAQQHLAAHGMPPSWSEQVSSRTVKMPPALIFGAPNAPPTPFSFYSHVSKQQRASDRNQSHVAADTGTLSTATTSRRFVPSASYASKVIGTAIQSRDALAPPTATAMPPLPVHSRSHATDKYARTESSKRAVRRLPKRAIQPSRKKRAESDYFSPPPTRFRSEHDPSPDWLRDALYGPSFEDLQAIRGVVDEERRKDRRGGGPGQISGVKRTRSIDVGWDFARWEAALERKMGGSKRRRM</sequence>